<accession>A0A0E9X2I5</accession>
<keyword evidence="1" id="KW-0812">Transmembrane</keyword>
<keyword evidence="1" id="KW-0472">Membrane</keyword>
<keyword evidence="1" id="KW-1133">Transmembrane helix</keyword>
<dbReference type="AlphaFoldDB" id="A0A0E9X2I5"/>
<reference evidence="2" key="2">
    <citation type="journal article" date="2015" name="Fish Shellfish Immunol.">
        <title>Early steps in the European eel (Anguilla anguilla)-Vibrio vulnificus interaction in the gills: Role of the RtxA13 toxin.</title>
        <authorList>
            <person name="Callol A."/>
            <person name="Pajuelo D."/>
            <person name="Ebbesson L."/>
            <person name="Teles M."/>
            <person name="MacKenzie S."/>
            <person name="Amaro C."/>
        </authorList>
    </citation>
    <scope>NUCLEOTIDE SEQUENCE</scope>
</reference>
<name>A0A0E9X2I5_ANGAN</name>
<evidence type="ECO:0000256" key="1">
    <source>
        <dbReference type="SAM" id="Phobius"/>
    </source>
</evidence>
<sequence>MMTFQLLKKSRKKKKRLFFLLSECFAAIFVYFVYYNVNILPCNRLKFSHRKLILLTSVIFVVFLCDQFT</sequence>
<evidence type="ECO:0000313" key="2">
    <source>
        <dbReference type="EMBL" id="JAH96927.1"/>
    </source>
</evidence>
<organism evidence="2">
    <name type="scientific">Anguilla anguilla</name>
    <name type="common">European freshwater eel</name>
    <name type="synonym">Muraena anguilla</name>
    <dbReference type="NCBI Taxonomy" id="7936"/>
    <lineage>
        <taxon>Eukaryota</taxon>
        <taxon>Metazoa</taxon>
        <taxon>Chordata</taxon>
        <taxon>Craniata</taxon>
        <taxon>Vertebrata</taxon>
        <taxon>Euteleostomi</taxon>
        <taxon>Actinopterygii</taxon>
        <taxon>Neopterygii</taxon>
        <taxon>Teleostei</taxon>
        <taxon>Anguilliformes</taxon>
        <taxon>Anguillidae</taxon>
        <taxon>Anguilla</taxon>
    </lineage>
</organism>
<dbReference type="EMBL" id="GBXM01011650">
    <property type="protein sequence ID" value="JAH96927.1"/>
    <property type="molecule type" value="Transcribed_RNA"/>
</dbReference>
<proteinExistence type="predicted"/>
<feature type="transmembrane region" description="Helical" evidence="1">
    <location>
        <begin position="17"/>
        <end position="35"/>
    </location>
</feature>
<protein>
    <submittedName>
        <fullName evidence="2">Uncharacterized protein</fullName>
    </submittedName>
</protein>
<reference evidence="2" key="1">
    <citation type="submission" date="2014-11" db="EMBL/GenBank/DDBJ databases">
        <authorList>
            <person name="Amaro Gonzalez C."/>
        </authorList>
    </citation>
    <scope>NUCLEOTIDE SEQUENCE</scope>
</reference>